<dbReference type="Gene3D" id="3.40.50.300">
    <property type="entry name" value="P-loop containing nucleotide triphosphate hydrolases"/>
    <property type="match status" value="1"/>
</dbReference>
<name>A6BD65_9FIRM</name>
<dbReference type="InterPro" id="IPR027417">
    <property type="entry name" value="P-loop_NTPase"/>
</dbReference>
<dbReference type="HOGENOM" id="CLU_105030_0_0_9"/>
<comment type="caution">
    <text evidence="1">The sequence shown here is derived from an EMBL/GenBank/DDBJ whole genome shotgun (WGS) entry which is preliminary data.</text>
</comment>
<dbReference type="Pfam" id="PF13671">
    <property type="entry name" value="AAA_33"/>
    <property type="match status" value="1"/>
</dbReference>
<evidence type="ECO:0000313" key="1">
    <source>
        <dbReference type="EMBL" id="EDM64382.1"/>
    </source>
</evidence>
<accession>A6BD65</accession>
<dbReference type="eggNOG" id="COG0645">
    <property type="taxonomic scope" value="Bacteria"/>
</dbReference>
<reference evidence="1 2" key="2">
    <citation type="submission" date="2007-04" db="EMBL/GenBank/DDBJ databases">
        <title>Draft genome sequence of Dorea longicatena (DSM 13814).</title>
        <authorList>
            <person name="Sudarsanam P."/>
            <person name="Ley R."/>
            <person name="Guruge J."/>
            <person name="Turnbaugh P.J."/>
            <person name="Mahowald M."/>
            <person name="Liep D."/>
            <person name="Gordon J."/>
        </authorList>
    </citation>
    <scope>NUCLEOTIDE SEQUENCE [LARGE SCALE GENOMIC DNA]</scope>
    <source>
        <strain evidence="1 2">DSM 13814</strain>
    </source>
</reference>
<dbReference type="SUPFAM" id="SSF52540">
    <property type="entry name" value="P-loop containing nucleoside triphosphate hydrolases"/>
    <property type="match status" value="1"/>
</dbReference>
<evidence type="ECO:0000313" key="2">
    <source>
        <dbReference type="Proteomes" id="UP000004016"/>
    </source>
</evidence>
<dbReference type="Proteomes" id="UP000004016">
    <property type="component" value="Unassembled WGS sequence"/>
</dbReference>
<organism evidence="1 2">
    <name type="scientific">Dorea longicatena DSM 13814</name>
    <dbReference type="NCBI Taxonomy" id="411462"/>
    <lineage>
        <taxon>Bacteria</taxon>
        <taxon>Bacillati</taxon>
        <taxon>Bacillota</taxon>
        <taxon>Clostridia</taxon>
        <taxon>Lachnospirales</taxon>
        <taxon>Lachnospiraceae</taxon>
        <taxon>Dorea</taxon>
    </lineage>
</organism>
<evidence type="ECO:0008006" key="3">
    <source>
        <dbReference type="Google" id="ProtNLM"/>
    </source>
</evidence>
<dbReference type="AlphaFoldDB" id="A6BD65"/>
<sequence length="176" mass="20390">MIKVIMMCGICGSGKTTYAKQKEKEGYVRLSIDEEMWKTYGRKGIDYPNEQYEKLSEIVEMALQKELLSLIQQGKHVVLDFSFWNKANRAYYKRLIEKAGGTPELVYMKASKGTLQKRLYKRNQSLNANSPFIITNEILEHHYNDFQEPCGEGEKVILQEEDCVGAAIDSPDHLWW</sequence>
<reference evidence="1 2" key="1">
    <citation type="submission" date="2007-03" db="EMBL/GenBank/DDBJ databases">
        <authorList>
            <person name="Fulton L."/>
            <person name="Clifton S."/>
            <person name="Fulton B."/>
            <person name="Xu J."/>
            <person name="Minx P."/>
            <person name="Pepin K.H."/>
            <person name="Johnson M."/>
            <person name="Thiruvilangam P."/>
            <person name="Bhonagiri V."/>
            <person name="Nash W.E."/>
            <person name="Mardis E.R."/>
            <person name="Wilson R.K."/>
        </authorList>
    </citation>
    <scope>NUCLEOTIDE SEQUENCE [LARGE SCALE GENOMIC DNA]</scope>
    <source>
        <strain evidence="1 2">DSM 13814</strain>
    </source>
</reference>
<protein>
    <recommendedName>
        <fullName evidence="3">ATP-binding protein</fullName>
    </recommendedName>
</protein>
<dbReference type="RefSeq" id="WP_006428327.1">
    <property type="nucleotide sequence ID" value="NZ_DS264415.1"/>
</dbReference>
<dbReference type="EMBL" id="AAXB02000001">
    <property type="protein sequence ID" value="EDM64382.1"/>
    <property type="molecule type" value="Genomic_DNA"/>
</dbReference>
<proteinExistence type="predicted"/>
<gene>
    <name evidence="1" type="ORF">DORLON_00228</name>
</gene>
<dbReference type="GeneID" id="93137674"/>